<dbReference type="SMART" id="SM00823">
    <property type="entry name" value="PKS_PP"/>
    <property type="match status" value="3"/>
</dbReference>
<keyword evidence="3 5" id="KW-0436">Ligase</keyword>
<dbReference type="SUPFAM" id="SSF52777">
    <property type="entry name" value="CoA-dependent acyltransferases"/>
    <property type="match status" value="7"/>
</dbReference>
<feature type="domain" description="Carrier" evidence="4">
    <location>
        <begin position="3019"/>
        <end position="3094"/>
    </location>
</feature>
<dbReference type="GO" id="GO:0044281">
    <property type="term" value="P:small molecule metabolic process"/>
    <property type="evidence" value="ECO:0007669"/>
    <property type="project" value="UniProtKB-ARBA"/>
</dbReference>
<name>A0AAF0DB19_9EURO</name>
<dbReference type="InterPro" id="IPR029058">
    <property type="entry name" value="AB_hydrolase_fold"/>
</dbReference>
<protein>
    <submittedName>
        <fullName evidence="5">PP-binding and AFD_class_I domain-containing protein</fullName>
        <ecNumber evidence="5">6.3.2.26</ecNumber>
    </submittedName>
</protein>
<dbReference type="Pfam" id="PF00501">
    <property type="entry name" value="AMP-binding"/>
    <property type="match status" value="3"/>
</dbReference>
<reference evidence="5" key="1">
    <citation type="submission" date="2023-03" db="EMBL/GenBank/DDBJ databases">
        <title>Emydomyces testavorans Genome Sequence.</title>
        <authorList>
            <person name="Hoyer L."/>
        </authorList>
    </citation>
    <scope>NUCLEOTIDE SEQUENCE</scope>
    <source>
        <strain evidence="5">16-2883</strain>
    </source>
</reference>
<dbReference type="InterPro" id="IPR036736">
    <property type="entry name" value="ACP-like_sf"/>
</dbReference>
<dbReference type="Gene3D" id="3.30.559.30">
    <property type="entry name" value="Nonribosomal peptide synthetase, condensation domain"/>
    <property type="match status" value="4"/>
</dbReference>
<evidence type="ECO:0000256" key="3">
    <source>
        <dbReference type="ARBA" id="ARBA00022598"/>
    </source>
</evidence>
<dbReference type="InterPro" id="IPR009081">
    <property type="entry name" value="PP-bd_ACP"/>
</dbReference>
<dbReference type="PANTHER" id="PTHR45527">
    <property type="entry name" value="NONRIBOSOMAL PEPTIDE SYNTHETASE"/>
    <property type="match status" value="1"/>
</dbReference>
<evidence type="ECO:0000256" key="1">
    <source>
        <dbReference type="ARBA" id="ARBA00022450"/>
    </source>
</evidence>
<accession>A0AAF0DB19</accession>
<feature type="domain" description="Carrier" evidence="4">
    <location>
        <begin position="843"/>
        <end position="920"/>
    </location>
</feature>
<dbReference type="GO" id="GO:0031177">
    <property type="term" value="F:phosphopantetheine binding"/>
    <property type="evidence" value="ECO:0007669"/>
    <property type="project" value="InterPro"/>
</dbReference>
<keyword evidence="2" id="KW-0597">Phosphoprotein</keyword>
<dbReference type="PROSITE" id="PS00455">
    <property type="entry name" value="AMP_BINDING"/>
    <property type="match status" value="3"/>
</dbReference>
<organism evidence="5 6">
    <name type="scientific">Emydomyces testavorans</name>
    <dbReference type="NCBI Taxonomy" id="2070801"/>
    <lineage>
        <taxon>Eukaryota</taxon>
        <taxon>Fungi</taxon>
        <taxon>Dikarya</taxon>
        <taxon>Ascomycota</taxon>
        <taxon>Pezizomycotina</taxon>
        <taxon>Eurotiomycetes</taxon>
        <taxon>Eurotiomycetidae</taxon>
        <taxon>Onygenales</taxon>
        <taxon>Nannizziopsiaceae</taxon>
        <taxon>Emydomyces</taxon>
    </lineage>
</organism>
<dbReference type="InterPro" id="IPR010071">
    <property type="entry name" value="AA_adenyl_dom"/>
</dbReference>
<sequence length="3775" mass="427878">MAYIAENLIIGDTNGPTPVVHPGDVLLPNGDRDACSNGTHSIYNHFSGTNRDTNGLLNGDGKLNSDEEYEFSHWAESVRQIHERCDLSGLSRNRMDYQLSSTGHLDEPLTMGQRSIILEGDLYDLLQNVCLQHRVPLASAITFAAHQMLKGFGNGTHTVIARMSMSLGMVWPTVVSHDNGNQFSVAGAIADITNGYKHKAKGFLIHPSRLVEQAIVDLFMIFCESEIHSEQLDDFPNFPLTLKAELGTIRLRLTIVFGDQLFDNRTIDGFLDVLGTLLSEVARRPGISVGQIELLSEEQQRRLEGWNDTDGDFPSSKRLHHLIEESVSKCQNKTAVIYGDKKLSYTELNQTSNRLAHYLCNAGVRPEQLIALFIDKSELMVITIVGVWKSGAAYVPVDPAYPNERVQFVLDDTNIKVVIASQRHTRRLREEISGDRDLWIIHLEPLLDFLLQSNNDYAMQNLDHLPLTSKQLAYVTYTSGTTGIPKGIYKEHRSVVNSITDLSVRYGVTTGQEVILLFSAYVFEPFVRQMLMALVNNQTLAIIGETDKFDAHKLIPFIKKHGVTYLNGTASVLQEYDFSECPTLKRLILVGENLTESRYRALRHRFKHRIFNEYGFTESAFVTALAVFDPQTRRTNFSLGKPLRNVKCYILNHALKRVPIGATGELHIGGLGVSRGYMNRDDLTKRKFIPNPYQSEAERQRDVNALIYRTGDLARWLPNGEVEYLGRADFQIKLRGIRIEPGEIESTLTGYPGVRTSLVVSGKLKNGENETPGEHLVGYFVCDDGWIFESDLLAYLEKKLPRYMIPSRLVQLPIIPVTINGKADLRALPIVDIAKGQPAAPEDMRNEVDRHLRRIWSEVLGTPEASIRLDDNFFRLGGHSITCIQFIARIRQVLSLELSVEDVFSTRTLGAMSDLLLHKQQQARSDCMTNGHIDGTTVTHFSVPSLEADTNVENYYIANSLQQGFLYHFLKSPESSGVYVMQNLLHYNTRINPDLYKKAWIHAQRTFASLRLRFMWEKEVIQIVDREQPLDWRVLDLSSLSNFDLQDQRIKSLQKSDRAERYMLDSGSLFRVYMIKLGENRFCCLFSCHHAILDGWSLPLLYEQVHNSYLQQREGVLPVCNPDNAYGDSQAYLQKYRDENMDYWAHQIDLVDDRCDMNALLNERSRYKVPLGDYDRLEIQQEQTLIFQGNSDTEKMMQTCSTEGITLHSILQFVWHVVLHAYGGGMHTVTGTTIAGRNLPISEIERSVGLFINTLPLVVNHKDLKTKKIINALGTIQANVNTMNSRGNVELGRLRKDDLKHTLFDTLFVLETYPTLDQSRAEMHKNELAFSLESGIEKLDYPLAVIARERENASGFTFTICYAAELFEERTICGLLDMVRDTLNQVAVSLEKPVSQLEYLSSAQLNQFAAWNSTKVPFPSTTLHALFEEKVRMKSEKVAVIYENVKLTYRELNERANKMAHYLRSFVSIQADDLIALVTDKSENMIVSILAVWKSGAAYVPIDPGYPDDRVKYILSDTQAIALISDPAYTPRLERLTETKVLIVPSDISQSLGPQFSSLNPTPISSSTNLAYVIYTSGTTGRPKGVMVEHHGVVSLQVSLSEIFSLRDTDDEVILSFSNYVFDHFVEQMTDALLNGQTLLVLNDAMRGDKERLYNYISTNRVTYLSGTPSVISVYEFDRFKDHLRRVDCVGEAFSEPVFDQIRETFSGLIINGYGPTEVSITTHKRLYPFPERRTDKSIGKQVSNITSYVLDENMKRVPIGAVGELYLGGVGVARGYLNRSDLTAERFPLNPFQTEVERKENWNNRLYKTGDLVRWIPTSEGEIEYLGRNDFQVKIRGLRIELGEIEAVLSSFSGIKQSTVVAKSYETGKHNYLVGYYMSQIAIAPNDIRRFMKSKLPDYMIPTQFIAVDSFPVTVSGKLDVKALPPVDPSSDEDYVAPRSQVEFVLCDIWAELLDIPATEISIYSDFFSLGGDSLKSTKLSFMITRAFGRQVDVSSLFRHRTIESLACLVLNDTVQLSEIQPVSTESSDTPVSPAQERILFIHELANGSNAYNIDLHFQFPDSVSQDSMEQVLRLLISRHEALRTLFLRASNTRVFSQRILDNETAQSMFSVQTCCVETMKDMDLQISSMTLTIFDLERDLPFQARFHRVSATPNVYFLSLVVHHASFDAWSWDVLQRDMKAFYAAVIGKSNTRNVTQLKIHYKEYAVEHWRQLSSSRFKKLSDFWATKLDGFEPLHLSPDIPRPVYFDHIGHDLHRFLDLDITKEVQAFSRRHKASTYCVLLTAYCLTLSVYTSQKDIVIGIPVSHRNRPEFENIVGFFVNLLILRINLEAALTISDVVHEVHKELVDAQLHQDFPFQELTRLLRIDRDPSRHPIVQTVFNFETNNVNEILKRKDDNVHLELCEYKPSHGVRSAAKFDLNMTVIERAGGLKVNLNYSTSLFFEKTMDGFLSTYEHILRQLVKENNDNMALKNLSLTSTGQQYDLPSEPTPPMTDQRLTLSKLFETQANIANERIAAAQDSETISYNDLNKQANQLARYIQSIASVGPDDKIALILDKSIKMIVSILAIWKAGAAYVPLDPMFSEERIKHILHETNPKVAIVNTQYAELVTSVQYPVIEIDSSAVTSAIIEENSDNFASEAASNHLAYVTFTSGTTGKPKGVLIEQKGVINLRNCLKERYFGCNAVQESILFLSNYVFDFSVEQLALSILSGNKLIIPPRDVLFSDEFYQLCTTHGLSYLSGTPTLLSQIDLARIKSLRMVTAAGEEFHANHYEQMRKGFQGTINNAYGITETTVYNMVCKFENGDKYINSLGQLLGNMRAFVLDEELRHVPVNAVGELYLSGDCVARGYINDSNLSSQRFVTNPFRIEDDTVHSHYSRLYKTGDLVRCRPGGQLEYIGRRDMQIKLRGFRIELGDIQSVLSSVPGVDQCAIVTTYDNTSSHGRTVQSLIGYYTTNENVNLEESKIEAWLKQRLPSYMIPTRLCRVGGKLPVTINGKLDVRRLASISISAETNGTYNAPRNSWESRMCQIWVTLLGLKECGIDDDFFKIGGNSISSLQLVSEIHHELGQKATVKDIFDHRTIRSLYDHMISNKEYGNGVQPYHTEQGLVVGEAPFLPIQDWFLAKSLRHPEVWNHVFSIRTPELDISKLNIAVQLLQQHHDAFRIRILKKNGSYFQYFGESGNVDLQTQNVCEIGDEDKNELLRKWQSGFDLQRGPLAAIAYLYGYEDGSARIWFCIHHFLVDTVSWQILIRDLEKLYNGGMLGAKGSSLRQWACSIRDYKASEDERAYWDALRRQMAENQWSTQTTSSWQHLTRMLSVQTTLSLRKFCEVFGSSFHELLLTALGSVLQEVWPQDPTIITIEGHGREQSIDETLDVSRTMGWFTSMYPFLIPRIHDLSQGVTDVRESVRRVPNNGVGYGPLFGYVESPMPQVSFNYLGAFNSDMKRKEGWILSTDDEYGLATALEDANCSSSVVDITAISIGCQLQINIDSCCSVHDCKTIISSMERKLHEIAELASQDHANGYNGIQFVNPVIAPPAQDFIPYFEYRDGPRKGPTLFLLPPGEGGAESYFNNVVKHLPSSHLVVFNNFYLHSKSLKTFEELSQFYLPYIRRLQPRGPYHFLGWSFGGLLAMEITAQLVKAGEETGVLAFLDSYFNIPKATHDIGLDNDSNILDPIHHLYRPDVAALLQEGVKNLVLFKAGLMNDKYHTEQQRQLYEHFVRLEFNNLDTLVPQESIELIRFDDSHFTWVGNEEVVHRICKTLEGYLELSQTVLG</sequence>
<dbReference type="InterPro" id="IPR006162">
    <property type="entry name" value="Ppantetheine_attach_site"/>
</dbReference>
<feature type="domain" description="Carrier" evidence="4">
    <location>
        <begin position="1938"/>
        <end position="2015"/>
    </location>
</feature>
<dbReference type="GO" id="GO:0050564">
    <property type="term" value="F:N-(5-amino-5-carboxypentanoyl)-L-cysteinyl-D-valine synthase activity"/>
    <property type="evidence" value="ECO:0007669"/>
    <property type="project" value="UniProtKB-EC"/>
</dbReference>
<gene>
    <name evidence="5" type="ORF">PRK78_000286</name>
</gene>
<dbReference type="Gene3D" id="3.30.559.10">
    <property type="entry name" value="Chloramphenicol acetyltransferase-like domain"/>
    <property type="match status" value="3"/>
</dbReference>
<dbReference type="SUPFAM" id="SSF53474">
    <property type="entry name" value="alpha/beta-Hydrolases"/>
    <property type="match status" value="1"/>
</dbReference>
<dbReference type="NCBIfam" id="TIGR01733">
    <property type="entry name" value="AA-adenyl-dom"/>
    <property type="match status" value="3"/>
</dbReference>
<dbReference type="EC" id="6.3.2.26" evidence="5"/>
<dbReference type="Gene3D" id="3.30.300.30">
    <property type="match status" value="3"/>
</dbReference>
<dbReference type="PANTHER" id="PTHR45527:SF1">
    <property type="entry name" value="FATTY ACID SYNTHASE"/>
    <property type="match status" value="1"/>
</dbReference>
<dbReference type="InterPro" id="IPR025110">
    <property type="entry name" value="AMP-bd_C"/>
</dbReference>
<keyword evidence="1" id="KW-0596">Phosphopantetheine</keyword>
<dbReference type="Gene3D" id="3.40.50.1820">
    <property type="entry name" value="alpha/beta hydrolase"/>
    <property type="match status" value="1"/>
</dbReference>
<dbReference type="Gene3D" id="1.10.1200.10">
    <property type="entry name" value="ACP-like"/>
    <property type="match status" value="3"/>
</dbReference>
<dbReference type="SUPFAM" id="SSF47336">
    <property type="entry name" value="ACP-like"/>
    <property type="match status" value="3"/>
</dbReference>
<dbReference type="PROSITE" id="PS50075">
    <property type="entry name" value="CARRIER"/>
    <property type="match status" value="3"/>
</dbReference>
<dbReference type="GO" id="GO:0044550">
    <property type="term" value="P:secondary metabolite biosynthetic process"/>
    <property type="evidence" value="ECO:0007669"/>
    <property type="project" value="UniProtKB-ARBA"/>
</dbReference>
<evidence type="ECO:0000313" key="6">
    <source>
        <dbReference type="Proteomes" id="UP001219355"/>
    </source>
</evidence>
<dbReference type="InterPro" id="IPR001031">
    <property type="entry name" value="Thioesterase"/>
</dbReference>
<dbReference type="Gene3D" id="3.40.50.980">
    <property type="match status" value="6"/>
</dbReference>
<dbReference type="FunFam" id="3.40.50.980:FF:000001">
    <property type="entry name" value="Non-ribosomal peptide synthetase"/>
    <property type="match status" value="3"/>
</dbReference>
<dbReference type="Gene3D" id="2.30.38.10">
    <property type="entry name" value="Luciferase, Domain 3"/>
    <property type="match status" value="3"/>
</dbReference>
<dbReference type="SUPFAM" id="SSF56801">
    <property type="entry name" value="Acetyl-CoA synthetase-like"/>
    <property type="match status" value="3"/>
</dbReference>
<dbReference type="InterPro" id="IPR000873">
    <property type="entry name" value="AMP-dep_synth/lig_dom"/>
</dbReference>
<dbReference type="GO" id="GO:0005737">
    <property type="term" value="C:cytoplasm"/>
    <property type="evidence" value="ECO:0007669"/>
    <property type="project" value="TreeGrafter"/>
</dbReference>
<dbReference type="Pfam" id="PF00550">
    <property type="entry name" value="PP-binding"/>
    <property type="match status" value="3"/>
</dbReference>
<dbReference type="InterPro" id="IPR045851">
    <property type="entry name" value="AMP-bd_C_sf"/>
</dbReference>
<dbReference type="InterPro" id="IPR020845">
    <property type="entry name" value="AMP-binding_CS"/>
</dbReference>
<dbReference type="PROSITE" id="PS00012">
    <property type="entry name" value="PHOSPHOPANTETHEINE"/>
    <property type="match status" value="2"/>
</dbReference>
<dbReference type="Pfam" id="PF00975">
    <property type="entry name" value="Thioesterase"/>
    <property type="match status" value="1"/>
</dbReference>
<dbReference type="NCBIfam" id="NF003417">
    <property type="entry name" value="PRK04813.1"/>
    <property type="match status" value="3"/>
</dbReference>
<dbReference type="Pfam" id="PF13193">
    <property type="entry name" value="AMP-binding_C"/>
    <property type="match status" value="2"/>
</dbReference>
<dbReference type="FunFam" id="1.10.1200.10:FF:000005">
    <property type="entry name" value="Nonribosomal peptide synthetase 1"/>
    <property type="match status" value="2"/>
</dbReference>
<dbReference type="InterPro" id="IPR023213">
    <property type="entry name" value="CAT-like_dom_sf"/>
</dbReference>
<evidence type="ECO:0000256" key="2">
    <source>
        <dbReference type="ARBA" id="ARBA00022553"/>
    </source>
</evidence>
<dbReference type="InterPro" id="IPR001242">
    <property type="entry name" value="Condensation_dom"/>
</dbReference>
<dbReference type="Pfam" id="PF00668">
    <property type="entry name" value="Condensation"/>
    <property type="match status" value="3"/>
</dbReference>
<evidence type="ECO:0000259" key="4">
    <source>
        <dbReference type="PROSITE" id="PS50075"/>
    </source>
</evidence>
<dbReference type="Proteomes" id="UP001219355">
    <property type="component" value="Chromosome 1"/>
</dbReference>
<dbReference type="GO" id="GO:0043041">
    <property type="term" value="P:amino acid activation for nonribosomal peptide biosynthetic process"/>
    <property type="evidence" value="ECO:0007669"/>
    <property type="project" value="TreeGrafter"/>
</dbReference>
<proteinExistence type="predicted"/>
<dbReference type="EMBL" id="CP120627">
    <property type="protein sequence ID" value="WEW54860.1"/>
    <property type="molecule type" value="Genomic_DNA"/>
</dbReference>
<dbReference type="InterPro" id="IPR020806">
    <property type="entry name" value="PKS_PP-bd"/>
</dbReference>
<keyword evidence="6" id="KW-1185">Reference proteome</keyword>
<evidence type="ECO:0000313" key="5">
    <source>
        <dbReference type="EMBL" id="WEW54860.1"/>
    </source>
</evidence>